<gene>
    <name evidence="1" type="ORF">LTS18_008012</name>
</gene>
<name>A0ACC3DCM0_9PEZI</name>
<evidence type="ECO:0000313" key="1">
    <source>
        <dbReference type="EMBL" id="KAK3065154.1"/>
    </source>
</evidence>
<dbReference type="EMBL" id="JAWDJW010006354">
    <property type="protein sequence ID" value="KAK3065154.1"/>
    <property type="molecule type" value="Genomic_DNA"/>
</dbReference>
<comment type="caution">
    <text evidence="1">The sequence shown here is derived from an EMBL/GenBank/DDBJ whole genome shotgun (WGS) entry which is preliminary data.</text>
</comment>
<dbReference type="Proteomes" id="UP001186974">
    <property type="component" value="Unassembled WGS sequence"/>
</dbReference>
<evidence type="ECO:0000313" key="2">
    <source>
        <dbReference type="Proteomes" id="UP001186974"/>
    </source>
</evidence>
<accession>A0ACC3DCM0</accession>
<organism evidence="1 2">
    <name type="scientific">Coniosporium uncinatum</name>
    <dbReference type="NCBI Taxonomy" id="93489"/>
    <lineage>
        <taxon>Eukaryota</taxon>
        <taxon>Fungi</taxon>
        <taxon>Dikarya</taxon>
        <taxon>Ascomycota</taxon>
        <taxon>Pezizomycotina</taxon>
        <taxon>Dothideomycetes</taxon>
        <taxon>Dothideomycetes incertae sedis</taxon>
        <taxon>Coniosporium</taxon>
    </lineage>
</organism>
<protein>
    <submittedName>
        <fullName evidence="1">Uncharacterized protein</fullName>
    </submittedName>
</protein>
<reference evidence="1" key="1">
    <citation type="submission" date="2024-09" db="EMBL/GenBank/DDBJ databases">
        <title>Black Yeasts Isolated from many extreme environments.</title>
        <authorList>
            <person name="Coleine C."/>
            <person name="Stajich J.E."/>
            <person name="Selbmann L."/>
        </authorList>
    </citation>
    <scope>NUCLEOTIDE SEQUENCE</scope>
    <source>
        <strain evidence="1">CCFEE 5737</strain>
    </source>
</reference>
<sequence>MAAQERRDRGQRCHICLSDAIQSNTNGGPTANTDDVDDDNDDDNHADDDDKVTLVPNICPVHDVCKRCLKGCFKMALKAEVHYPPQACCHFGISHLQAAPGAERYVKILGNDFVQRYKAKEKEYKTPHKQRTYCANLLCGVFLASTAASDSFPTVDEVRAMVPEQGMDIREVLRHFQRRLGNEGQRLFNMLRGYVSHDGPPQTAAKNVPNAEQSTICPKTATTSFARPASTASASSASSPGPVSAAAPTTWTPPPGGYDVEGYEVWRGIHRDTGRNREGYNLSGYDVNDRQRPEGPLPRLPLPAVPHFENALGEFDGLPDDFDYAGAQRAFEHEMAEEARRQAEREANRQAVMARVQEARAGAERRQPLFDGSNRGFPPGDAIGERPYGLGAAALRAGEKVRGQLRTTFAGVTPEDQPHAGPQPQRYGDTPQVLFSGMRVQTNTFGDPVLMRPQNTPADARHVQALATARRDLAQHHSAGLLRHAPDTLRASTQERRNQAGIEQGWDGGSLFGQGSVRSITLGPGVGRVGGERAPAPMYIARGSYEELDLQPREIEEDRMLWQMFGRQTE</sequence>
<proteinExistence type="predicted"/>
<keyword evidence="2" id="KW-1185">Reference proteome</keyword>